<feature type="compositionally biased region" description="Pro residues" evidence="7">
    <location>
        <begin position="290"/>
        <end position="303"/>
    </location>
</feature>
<dbReference type="AlphaFoldDB" id="A0A1Y2G0P5"/>
<evidence type="ECO:0000313" key="10">
    <source>
        <dbReference type="Proteomes" id="UP000193467"/>
    </source>
</evidence>
<dbReference type="EMBL" id="MCGR01000004">
    <property type="protein sequence ID" value="ORY90203.1"/>
    <property type="molecule type" value="Genomic_DNA"/>
</dbReference>
<feature type="compositionally biased region" description="Gly residues" evidence="7">
    <location>
        <begin position="517"/>
        <end position="526"/>
    </location>
</feature>
<dbReference type="PANTHER" id="PTHR21551">
    <property type="entry name" value="TOPOISOMERASE II-ASSOCIATED PROTEIN PAT1"/>
    <property type="match status" value="1"/>
</dbReference>
<feature type="domain" description="mRNA decay factor PAT1" evidence="8">
    <location>
        <begin position="29"/>
        <end position="70"/>
    </location>
</feature>
<feature type="compositionally biased region" description="Low complexity" evidence="7">
    <location>
        <begin position="256"/>
        <end position="267"/>
    </location>
</feature>
<dbReference type="Pfam" id="PF09770">
    <property type="entry name" value="PAT1"/>
    <property type="match status" value="3"/>
</dbReference>
<keyword evidence="5" id="KW-0694">RNA-binding</keyword>
<dbReference type="OrthoDB" id="74835at2759"/>
<evidence type="ECO:0000256" key="6">
    <source>
        <dbReference type="ARBA" id="ARBA00023242"/>
    </source>
</evidence>
<feature type="compositionally biased region" description="Low complexity" evidence="7">
    <location>
        <begin position="191"/>
        <end position="225"/>
    </location>
</feature>
<dbReference type="InterPro" id="IPR019167">
    <property type="entry name" value="PAT1_dom"/>
</dbReference>
<keyword evidence="6" id="KW-0539">Nucleus</keyword>
<gene>
    <name evidence="9" type="ORF">BCR35DRAFT_287449</name>
</gene>
<dbReference type="GO" id="GO:0016853">
    <property type="term" value="F:isomerase activity"/>
    <property type="evidence" value="ECO:0007669"/>
    <property type="project" value="UniProtKB-KW"/>
</dbReference>
<proteinExistence type="inferred from homology"/>
<keyword evidence="4" id="KW-0963">Cytoplasm</keyword>
<dbReference type="GO" id="GO:0033962">
    <property type="term" value="P:P-body assembly"/>
    <property type="evidence" value="ECO:0007669"/>
    <property type="project" value="TreeGrafter"/>
</dbReference>
<dbReference type="GO" id="GO:0000290">
    <property type="term" value="P:deadenylation-dependent decapping of nuclear-transcribed mRNA"/>
    <property type="evidence" value="ECO:0007669"/>
    <property type="project" value="InterPro"/>
</dbReference>
<accession>A0A1Y2G0P5</accession>
<dbReference type="STRING" id="106004.A0A1Y2G0P5"/>
<evidence type="ECO:0000256" key="2">
    <source>
        <dbReference type="ARBA" id="ARBA00004201"/>
    </source>
</evidence>
<feature type="region of interest" description="Disordered" evidence="7">
    <location>
        <begin position="385"/>
        <end position="409"/>
    </location>
</feature>
<feature type="compositionally biased region" description="Low complexity" evidence="7">
    <location>
        <begin position="154"/>
        <end position="166"/>
    </location>
</feature>
<feature type="domain" description="mRNA decay factor PAT1" evidence="8">
    <location>
        <begin position="354"/>
        <end position="984"/>
    </location>
</feature>
<dbReference type="GO" id="GO:0005634">
    <property type="term" value="C:nucleus"/>
    <property type="evidence" value="ECO:0007669"/>
    <property type="project" value="UniProtKB-SubCell"/>
</dbReference>
<evidence type="ECO:0000256" key="1">
    <source>
        <dbReference type="ARBA" id="ARBA00004123"/>
    </source>
</evidence>
<feature type="domain" description="mRNA decay factor PAT1" evidence="8">
    <location>
        <begin position="94"/>
        <end position="233"/>
    </location>
</feature>
<dbReference type="GO" id="GO:0000932">
    <property type="term" value="C:P-body"/>
    <property type="evidence" value="ECO:0007669"/>
    <property type="project" value="UniProtKB-SubCell"/>
</dbReference>
<evidence type="ECO:0000256" key="5">
    <source>
        <dbReference type="ARBA" id="ARBA00022884"/>
    </source>
</evidence>
<comment type="similarity">
    <text evidence="3">Belongs to the PAT1 family.</text>
</comment>
<feature type="region of interest" description="Disordered" evidence="7">
    <location>
        <begin position="32"/>
        <end position="343"/>
    </location>
</feature>
<reference evidence="9 10" key="1">
    <citation type="submission" date="2016-07" db="EMBL/GenBank/DDBJ databases">
        <title>Pervasive Adenine N6-methylation of Active Genes in Fungi.</title>
        <authorList>
            <consortium name="DOE Joint Genome Institute"/>
            <person name="Mondo S.J."/>
            <person name="Dannebaum R.O."/>
            <person name="Kuo R.C."/>
            <person name="Labutti K."/>
            <person name="Haridas S."/>
            <person name="Kuo A."/>
            <person name="Salamov A."/>
            <person name="Ahrendt S.R."/>
            <person name="Lipzen A."/>
            <person name="Sullivan W."/>
            <person name="Andreopoulos W.B."/>
            <person name="Clum A."/>
            <person name="Lindquist E."/>
            <person name="Daum C."/>
            <person name="Ramamoorthy G.K."/>
            <person name="Gryganskyi A."/>
            <person name="Culley D."/>
            <person name="Magnuson J.K."/>
            <person name="James T.Y."/>
            <person name="O'Malley M.A."/>
            <person name="Stajich J.E."/>
            <person name="Spatafora J.W."/>
            <person name="Visel A."/>
            <person name="Grigoriev I.V."/>
        </authorList>
    </citation>
    <scope>NUCLEOTIDE SEQUENCE [LARGE SCALE GENOMIC DNA]</scope>
    <source>
        <strain evidence="9 10">62-1032</strain>
    </source>
</reference>
<evidence type="ECO:0000256" key="7">
    <source>
        <dbReference type="SAM" id="MobiDB-lite"/>
    </source>
</evidence>
<comment type="caution">
    <text evidence="9">The sequence shown here is derived from an EMBL/GenBank/DDBJ whole genome shotgun (WGS) entry which is preliminary data.</text>
</comment>
<protein>
    <submittedName>
        <fullName evidence="9">Topoisomerase II-associated protein PAT1</fullName>
    </submittedName>
</protein>
<keyword evidence="9" id="KW-0413">Isomerase</keyword>
<feature type="compositionally biased region" description="Basic and acidic residues" evidence="7">
    <location>
        <begin position="143"/>
        <end position="152"/>
    </location>
</feature>
<keyword evidence="10" id="KW-1185">Reference proteome</keyword>
<dbReference type="InterPro" id="IPR039900">
    <property type="entry name" value="Pat1-like"/>
</dbReference>
<dbReference type="InParanoid" id="A0A1Y2G0P5"/>
<feature type="compositionally biased region" description="Pro residues" evidence="7">
    <location>
        <begin position="238"/>
        <end position="255"/>
    </location>
</feature>
<sequence length="991" mass="106918">MAAPYGYDSDNYGFAEDVAVYSFDSLQDNDLGGLLDEGLDDFNDETFGGALEDSSAPVGKDFDFAGSTSRLLGGPKPLQQADSSWTSSPAPQANTSRQPSPWSSLDADPLLSGGPLARTPLPPLASQQPQQQQHHAQPQRAMRTLDEIEAEMRAQQQSQAQQQQQQGPPAGRPLTLEEVEAEMLRKARAGQQAPPQQQQQQQQQQFPQQQQQLHQQLPFPPQHQQVPFGQSPQLQHAYPPPGAPFPPQGLPPFGMPPGQQQQGFPPHQGFPPLGPAGQPLRPGSVVGGMPFPPGMLPPPPPGQSPAMRPQQPPMPLQPGQQLPPNGPPPNMMNTLFPPLPSQGGLASVEQQLQYLTMNQHAQHPSLTGAQLQALLQQAQYQAAKEAEKEGASKPVAEEGQTDEQAKTAAGEQLIRNVEQRIMEHEMLEQKRKRKAAKIASMAKHNNLMSNSDKDFITRIQVSQLVTDDPYADDFYFHIMAAIKMSRHNAAMAAGAPPGMLMPNGQMAPGPQGPAGQRMGGGGGGGNRKPTRRENAMNKMAQNVQRLVDVAKQRNQKGQLSLDGALGKIALRTRSAPRQLLQVKPGSAPAPTTSAGTALLAGLISQSADATPLTGSESTAQGTPLSHRAACTIIERVYDAVLDLEQLRRIQPSVVGAEAALKEQAVNAPEGALDGALEEATKAVEEWNVKYAELSEKLWKELRVMEPLDSCVPHPFISLISVLKGKRILPRALRHLSPEQTLTLFTLIVATFDTLDTVVDAPLLDATDDVNKLSAGSLEGKQRRAVVETKTEAFLNAVIAPLMGVIGQAPLRMVTGMLGLLMERNDLTKVVQSKPGIAFMTIFLSRAESLKQATPAPEAQDLTQWQQTFDHLFSSLVNSLPSLFPSTRAVSSLPFGSSYYLSGQSASNINALRPDIDLDDEPVWRFLAAVAVCADPNEQQSLVTNVRDKVLENVSSANKGRVSPEVAALKIRNVNLLLHSLGLDASQLTVDE</sequence>
<evidence type="ECO:0000256" key="4">
    <source>
        <dbReference type="ARBA" id="ARBA00022490"/>
    </source>
</evidence>
<evidence type="ECO:0000259" key="8">
    <source>
        <dbReference type="Pfam" id="PF09770"/>
    </source>
</evidence>
<dbReference type="FunCoup" id="A0A1Y2G0P5">
    <property type="interactions" value="141"/>
</dbReference>
<dbReference type="GO" id="GO:0003723">
    <property type="term" value="F:RNA binding"/>
    <property type="evidence" value="ECO:0007669"/>
    <property type="project" value="UniProtKB-KW"/>
</dbReference>
<evidence type="ECO:0000313" key="9">
    <source>
        <dbReference type="EMBL" id="ORY90203.1"/>
    </source>
</evidence>
<organism evidence="9 10">
    <name type="scientific">Leucosporidium creatinivorum</name>
    <dbReference type="NCBI Taxonomy" id="106004"/>
    <lineage>
        <taxon>Eukaryota</taxon>
        <taxon>Fungi</taxon>
        <taxon>Dikarya</taxon>
        <taxon>Basidiomycota</taxon>
        <taxon>Pucciniomycotina</taxon>
        <taxon>Microbotryomycetes</taxon>
        <taxon>Leucosporidiales</taxon>
        <taxon>Leucosporidium</taxon>
    </lineage>
</organism>
<dbReference type="PANTHER" id="PTHR21551:SF0">
    <property type="entry name" value="PROTEIN ASSOCIATED WITH TOPO II RELATED-1, ISOFORM A"/>
    <property type="match status" value="1"/>
</dbReference>
<evidence type="ECO:0000256" key="3">
    <source>
        <dbReference type="ARBA" id="ARBA00009138"/>
    </source>
</evidence>
<comment type="subcellular location">
    <subcellularLocation>
        <location evidence="2">Cytoplasm</location>
        <location evidence="2">P-body</location>
    </subcellularLocation>
    <subcellularLocation>
        <location evidence="1">Nucleus</location>
    </subcellularLocation>
</comment>
<feature type="region of interest" description="Disordered" evidence="7">
    <location>
        <begin position="508"/>
        <end position="531"/>
    </location>
</feature>
<name>A0A1Y2G0P5_9BASI</name>
<feature type="compositionally biased region" description="Low complexity" evidence="7">
    <location>
        <begin position="124"/>
        <end position="139"/>
    </location>
</feature>
<dbReference type="Proteomes" id="UP000193467">
    <property type="component" value="Unassembled WGS sequence"/>
</dbReference>
<feature type="compositionally biased region" description="Polar residues" evidence="7">
    <location>
        <begin position="80"/>
        <end position="103"/>
    </location>
</feature>